<evidence type="ECO:0000313" key="2">
    <source>
        <dbReference type="Proteomes" id="UP001142810"/>
    </source>
</evidence>
<dbReference type="Gene3D" id="3.40.50.300">
    <property type="entry name" value="P-loop containing nucleotide triphosphate hydrolases"/>
    <property type="match status" value="1"/>
</dbReference>
<dbReference type="InterPro" id="IPR027417">
    <property type="entry name" value="P-loop_NTPase"/>
</dbReference>
<gene>
    <name evidence="1" type="ORF">OPS25_01895</name>
</gene>
<evidence type="ECO:0000313" key="1">
    <source>
        <dbReference type="EMBL" id="MCW8107256.1"/>
    </source>
</evidence>
<proteinExistence type="predicted"/>
<sequence>MKGTRFREVTREALGNILREVKIAIKPLPRPDKWVFIVGCYNSGTTLLSELIGRHPSVSALPTEGHFITDQFKKDYDLGIPRMWVDREDMFRLTENDEGPDVVRIKKEWGMRLDLSKRVLVEKSPPNTGRTRWFQEHFENAHFIGIVRNGYAVAEGISRKGDPKSIKDGWPIEKSAWQWARSNQIMLDDAEHLTNFHLLRYEDLAASPKGELDKIARFLSLPSFPDISQENFSIHERNDSVKDMNQTSIEKLSAADIAKINTIAGFMLDRLSYERIA</sequence>
<dbReference type="EMBL" id="JAPFRD010000002">
    <property type="protein sequence ID" value="MCW8107256.1"/>
    <property type="molecule type" value="Genomic_DNA"/>
</dbReference>
<dbReference type="RefSeq" id="WP_265615954.1">
    <property type="nucleotide sequence ID" value="NZ_JAPFRD010000002.1"/>
</dbReference>
<keyword evidence="2" id="KW-1185">Reference proteome</keyword>
<protein>
    <submittedName>
        <fullName evidence="1">Sulfotransferase</fullName>
    </submittedName>
</protein>
<accession>A0ABT3P3B2</accession>
<comment type="caution">
    <text evidence="1">The sequence shown here is derived from an EMBL/GenBank/DDBJ whole genome shotgun (WGS) entry which is preliminary data.</text>
</comment>
<organism evidence="1 2">
    <name type="scientific">Alteromonas aquimaris</name>
    <dbReference type="NCBI Taxonomy" id="2998417"/>
    <lineage>
        <taxon>Bacteria</taxon>
        <taxon>Pseudomonadati</taxon>
        <taxon>Pseudomonadota</taxon>
        <taxon>Gammaproteobacteria</taxon>
        <taxon>Alteromonadales</taxon>
        <taxon>Alteromonadaceae</taxon>
        <taxon>Alteromonas/Salinimonas group</taxon>
        <taxon>Alteromonas</taxon>
    </lineage>
</organism>
<reference evidence="1" key="1">
    <citation type="submission" date="2022-11" db="EMBL/GenBank/DDBJ databases">
        <title>Alteromonas sp. nov., isolated from sea water of the Qingdao.</title>
        <authorList>
            <person name="Wang Q."/>
        </authorList>
    </citation>
    <scope>NUCLEOTIDE SEQUENCE</scope>
    <source>
        <strain evidence="1">ASW11-7</strain>
    </source>
</reference>
<dbReference type="Pfam" id="PF13469">
    <property type="entry name" value="Sulfotransfer_3"/>
    <property type="match status" value="1"/>
</dbReference>
<dbReference type="SUPFAM" id="SSF52540">
    <property type="entry name" value="P-loop containing nucleoside triphosphate hydrolases"/>
    <property type="match status" value="1"/>
</dbReference>
<dbReference type="Proteomes" id="UP001142810">
    <property type="component" value="Unassembled WGS sequence"/>
</dbReference>
<name>A0ABT3P3B2_9ALTE</name>